<gene>
    <name evidence="2" type="ORF">JMJ77_001430</name>
</gene>
<proteinExistence type="predicted"/>
<name>A0A9P7RBK2_9PEZI</name>
<dbReference type="OrthoDB" id="4821897at2759"/>
<dbReference type="AlphaFoldDB" id="A0A9P7RBK2"/>
<sequence length="388" mass="43185">MSAIAPIQFPGQPPTNGGNGGFPLQRMPQELILEIMRQMDANNISLLPISSTSRLMRGLSIPIIFRVSQISCAEDALARRMMGVYRNKLILRSVQVLSIYTEGPPSSRTPGRFIQIQGPKAACGPSTPRDVMSLIGEMHNLRELRMDFRFKATLSLIRPVSRRIMDSIQYDFLSITALSFPITSDIGFIVTAFPNLKAFSFEAPLNRQLSSIDGLSDLASILGPQLASIQICKMRWEVSDFQEVQAIFPQISRLTMGGTMAFGGSPVRPRWDLQLATGHLAPMANLKVLALSDERGLASSPLDAILPVHYQASTMAKKLLPAIGFHDARSRRYDQAWRVWQNLPNLEVLYIMDRSFQGHCFVPVKDNQGQLIDVKFSDGVQKFPWPVA</sequence>
<dbReference type="EMBL" id="JAESDN010000003">
    <property type="protein sequence ID" value="KAG7054363.1"/>
    <property type="molecule type" value="Genomic_DNA"/>
</dbReference>
<organism evidence="2 3">
    <name type="scientific">Colletotrichum scovillei</name>
    <dbReference type="NCBI Taxonomy" id="1209932"/>
    <lineage>
        <taxon>Eukaryota</taxon>
        <taxon>Fungi</taxon>
        <taxon>Dikarya</taxon>
        <taxon>Ascomycota</taxon>
        <taxon>Pezizomycotina</taxon>
        <taxon>Sordariomycetes</taxon>
        <taxon>Hypocreomycetidae</taxon>
        <taxon>Glomerellales</taxon>
        <taxon>Glomerellaceae</taxon>
        <taxon>Colletotrichum</taxon>
        <taxon>Colletotrichum acutatum species complex</taxon>
    </lineage>
</organism>
<feature type="region of interest" description="Disordered" evidence="1">
    <location>
        <begin position="1"/>
        <end position="21"/>
    </location>
</feature>
<comment type="caution">
    <text evidence="2">The sequence shown here is derived from an EMBL/GenBank/DDBJ whole genome shotgun (WGS) entry which is preliminary data.</text>
</comment>
<keyword evidence="3" id="KW-1185">Reference proteome</keyword>
<dbReference type="Proteomes" id="UP000699042">
    <property type="component" value="Unassembled WGS sequence"/>
</dbReference>
<reference evidence="2" key="1">
    <citation type="submission" date="2021-05" db="EMBL/GenBank/DDBJ databases">
        <title>Comparative genomics of three Colletotrichum scovillei strains and genetic complementation revealed genes involved fungal growth and virulence on chili pepper.</title>
        <authorList>
            <person name="Hsieh D.-K."/>
            <person name="Chuang S.-C."/>
            <person name="Chen C.-Y."/>
            <person name="Chao Y.-T."/>
            <person name="Lu M.-Y.J."/>
            <person name="Lee M.-H."/>
            <person name="Shih M.-C."/>
        </authorList>
    </citation>
    <scope>NUCLEOTIDE SEQUENCE</scope>
    <source>
        <strain evidence="2">Coll-153</strain>
    </source>
</reference>
<evidence type="ECO:0000313" key="2">
    <source>
        <dbReference type="EMBL" id="KAG7054363.1"/>
    </source>
</evidence>
<evidence type="ECO:0000313" key="3">
    <source>
        <dbReference type="Proteomes" id="UP000699042"/>
    </source>
</evidence>
<evidence type="ECO:0000256" key="1">
    <source>
        <dbReference type="SAM" id="MobiDB-lite"/>
    </source>
</evidence>
<accession>A0A9P7RBK2</accession>
<protein>
    <submittedName>
        <fullName evidence="2">F-box domain-containing protein</fullName>
    </submittedName>
</protein>